<proteinExistence type="predicted"/>
<dbReference type="EMBL" id="MN738797">
    <property type="protein sequence ID" value="QHT37479.1"/>
    <property type="molecule type" value="Genomic_DNA"/>
</dbReference>
<dbReference type="Gene3D" id="3.10.200.10">
    <property type="entry name" value="Alpha carbonic anhydrase"/>
    <property type="match status" value="1"/>
</dbReference>
<reference evidence="2" key="1">
    <citation type="journal article" date="2020" name="Nature">
        <title>Giant virus diversity and host interactions through global metagenomics.</title>
        <authorList>
            <person name="Schulz F."/>
            <person name="Roux S."/>
            <person name="Paez-Espino D."/>
            <person name="Jungbluth S."/>
            <person name="Walsh D.A."/>
            <person name="Denef V.J."/>
            <person name="McMahon K.D."/>
            <person name="Konstantinidis K.T."/>
            <person name="Eloe-Fadrosh E.A."/>
            <person name="Kyrpides N.C."/>
            <person name="Woyke T."/>
        </authorList>
    </citation>
    <scope>NUCLEOTIDE SEQUENCE</scope>
    <source>
        <strain evidence="2">GVMAG-S-ERX555997-44</strain>
    </source>
</reference>
<feature type="transmembrane region" description="Helical" evidence="1">
    <location>
        <begin position="295"/>
        <end position="317"/>
    </location>
</feature>
<evidence type="ECO:0008006" key="3">
    <source>
        <dbReference type="Google" id="ProtNLM"/>
    </source>
</evidence>
<organism evidence="2">
    <name type="scientific">viral metagenome</name>
    <dbReference type="NCBI Taxonomy" id="1070528"/>
    <lineage>
        <taxon>unclassified sequences</taxon>
        <taxon>metagenomes</taxon>
        <taxon>organismal metagenomes</taxon>
    </lineage>
</organism>
<evidence type="ECO:0000256" key="1">
    <source>
        <dbReference type="SAM" id="Phobius"/>
    </source>
</evidence>
<name>A0A6C0FA95_9ZZZZ</name>
<protein>
    <recommendedName>
        <fullName evidence="3">Alpha-carbonic anhydrase domain-containing protein</fullName>
    </recommendedName>
</protein>
<dbReference type="InterPro" id="IPR036398">
    <property type="entry name" value="CA_dom_sf"/>
</dbReference>
<dbReference type="SUPFAM" id="SSF51069">
    <property type="entry name" value="Carbonic anhydrase"/>
    <property type="match status" value="1"/>
</dbReference>
<accession>A0A6C0FA95</accession>
<keyword evidence="1" id="KW-0472">Membrane</keyword>
<dbReference type="AlphaFoldDB" id="A0A6C0FA95"/>
<keyword evidence="1" id="KW-1133">Transmembrane helix</keyword>
<evidence type="ECO:0000313" key="2">
    <source>
        <dbReference type="EMBL" id="QHT37479.1"/>
    </source>
</evidence>
<sequence>MACEGNNNKIPIDINKGNTLKLSKNLSRFTYDFNYISKININEGNLKGSFSISNGQKAIAHMPTMGKLDLLTSVFFMKSINKYDGKHMDMEVLLIFMNRENKLLFVFIPIKKENTSSKSAKLFSQFAGFITNSEDSREINQEISVNNFNFNDIIPQACFISYKAAAPYLGTGCKSQANMIFFEKVLTIKNEDYQKLEEIFGINDYVNLDKIKELNNTHTNSMKNSKNFIIKTISPLNAFFDYRGTKNGPGLKSSNETLPLICTPVEDENGDSVCGSRLDWVKGSFSSISPNVKNMFYLILIVGILIGAMVFLHSFIFKSLGKMLGDEAIVTRSASLS</sequence>
<keyword evidence="1" id="KW-0812">Transmembrane</keyword>